<comment type="cofactor">
    <cofactor evidence="1">
        <name>FAD</name>
        <dbReference type="ChEBI" id="CHEBI:57692"/>
    </cofactor>
</comment>
<evidence type="ECO:0000256" key="2">
    <source>
        <dbReference type="ARBA" id="ARBA00009321"/>
    </source>
</evidence>
<evidence type="ECO:0000256" key="4">
    <source>
        <dbReference type="ARBA" id="ARBA00022827"/>
    </source>
</evidence>
<gene>
    <name evidence="7" type="primary">glf</name>
    <name evidence="7" type="ORF">H8S37_17105</name>
</gene>
<dbReference type="Proteomes" id="UP000652477">
    <property type="component" value="Unassembled WGS sequence"/>
</dbReference>
<protein>
    <submittedName>
        <fullName evidence="7">UDP-galactopyranose mutase</fullName>
        <ecNumber evidence="7">5.4.99.9</ecNumber>
    </submittedName>
</protein>
<evidence type="ECO:0000313" key="7">
    <source>
        <dbReference type="EMBL" id="MBC5690633.1"/>
    </source>
</evidence>
<dbReference type="AlphaFoldDB" id="A0A923RSB7"/>
<dbReference type="GO" id="GO:0005829">
    <property type="term" value="C:cytosol"/>
    <property type="evidence" value="ECO:0007669"/>
    <property type="project" value="TreeGrafter"/>
</dbReference>
<evidence type="ECO:0000256" key="1">
    <source>
        <dbReference type="ARBA" id="ARBA00001974"/>
    </source>
</evidence>
<dbReference type="InterPro" id="IPR015899">
    <property type="entry name" value="UDP-GalPyranose_mutase_C"/>
</dbReference>
<dbReference type="InterPro" id="IPR004379">
    <property type="entry name" value="UDP-GALP_mutase"/>
</dbReference>
<dbReference type="GO" id="GO:0008767">
    <property type="term" value="F:UDP-galactopyranose mutase activity"/>
    <property type="evidence" value="ECO:0007669"/>
    <property type="project" value="UniProtKB-EC"/>
</dbReference>
<dbReference type="NCBIfam" id="TIGR00031">
    <property type="entry name" value="UDP-GALP_mutase"/>
    <property type="match status" value="1"/>
</dbReference>
<dbReference type="GO" id="GO:0050660">
    <property type="term" value="F:flavin adenine dinucleotide binding"/>
    <property type="evidence" value="ECO:0007669"/>
    <property type="project" value="TreeGrafter"/>
</dbReference>
<dbReference type="EMBL" id="JACOPF010000006">
    <property type="protein sequence ID" value="MBC5690633.1"/>
    <property type="molecule type" value="Genomic_DNA"/>
</dbReference>
<comment type="similarity">
    <text evidence="2">Belongs to the UDP-galactopyranose/dTDP-fucopyranose mutase family.</text>
</comment>
<sequence>MYDYLVVGTGLSGAVVGRYLAEQKNAKVLMYEKRGHIAGNIYDYYDKNGIMVQKYGPHIFHTSIKRVEEYVKRWCPWNSFYLECSVYMNGKYTPSPFNFSTIDTFFSAKKAEMIKKHIALEYGSLDKATIVQMLNSTDAVVKEYAKFLYDNDYRLYTAKQWGISPDEIDISVLQRVPVLFSYKTGYFDDSFQAMPEGGFTKFVQKILKHPNITIKCGINAAEKLYIDKGKVYTEGHEAIPVVYTGPLDELFGYKYGKLPYRSLRFEWKTLGIDSYQKTPVVAYPQEPGYTRITEYKKLPPQQKKDKTTIALEYPLPVNDSEELEPYYPVPTDENKTQYLKYRRITDSLDNFYICGRLAEYKYYNMDQAIDRAFEVCDMLENKKKLC</sequence>
<dbReference type="SUPFAM" id="SSF54373">
    <property type="entry name" value="FAD-linked reductases, C-terminal domain"/>
    <property type="match status" value="1"/>
</dbReference>
<dbReference type="Pfam" id="PF13450">
    <property type="entry name" value="NAD_binding_8"/>
    <property type="match status" value="1"/>
</dbReference>
<keyword evidence="5 7" id="KW-0413">Isomerase</keyword>
<dbReference type="PANTHER" id="PTHR21197:SF0">
    <property type="entry name" value="UDP-GALACTOPYRANOSE MUTASE"/>
    <property type="match status" value="1"/>
</dbReference>
<feature type="domain" description="UDP-galactopyranose mutase C-terminal" evidence="6">
    <location>
        <begin position="154"/>
        <end position="362"/>
    </location>
</feature>
<evidence type="ECO:0000256" key="5">
    <source>
        <dbReference type="ARBA" id="ARBA00023235"/>
    </source>
</evidence>
<evidence type="ECO:0000313" key="8">
    <source>
        <dbReference type="Proteomes" id="UP000652477"/>
    </source>
</evidence>
<dbReference type="PANTHER" id="PTHR21197">
    <property type="entry name" value="UDP-GALACTOPYRANOSE MUTASE"/>
    <property type="match status" value="1"/>
</dbReference>
<dbReference type="Pfam" id="PF03275">
    <property type="entry name" value="GLF"/>
    <property type="match status" value="1"/>
</dbReference>
<organism evidence="7 8">
    <name type="scientific">Mediterraneibacter hominis</name>
    <dbReference type="NCBI Taxonomy" id="2763054"/>
    <lineage>
        <taxon>Bacteria</taxon>
        <taxon>Bacillati</taxon>
        <taxon>Bacillota</taxon>
        <taxon>Clostridia</taxon>
        <taxon>Lachnospirales</taxon>
        <taxon>Lachnospiraceae</taxon>
        <taxon>Mediterraneibacter</taxon>
    </lineage>
</organism>
<comment type="caution">
    <text evidence="7">The sequence shown here is derived from an EMBL/GenBank/DDBJ whole genome shotgun (WGS) entry which is preliminary data.</text>
</comment>
<dbReference type="Gene3D" id="3.40.50.720">
    <property type="entry name" value="NAD(P)-binding Rossmann-like Domain"/>
    <property type="match status" value="3"/>
</dbReference>
<evidence type="ECO:0000259" key="6">
    <source>
        <dbReference type="Pfam" id="PF03275"/>
    </source>
</evidence>
<dbReference type="EC" id="5.4.99.9" evidence="7"/>
<name>A0A923RSB7_9FIRM</name>
<evidence type="ECO:0000256" key="3">
    <source>
        <dbReference type="ARBA" id="ARBA00022630"/>
    </source>
</evidence>
<keyword evidence="3" id="KW-0285">Flavoprotein</keyword>
<dbReference type="RefSeq" id="WP_186877284.1">
    <property type="nucleotide sequence ID" value="NZ_JACOPF010000006.1"/>
</dbReference>
<keyword evidence="4" id="KW-0274">FAD</keyword>
<keyword evidence="8" id="KW-1185">Reference proteome</keyword>
<dbReference type="SUPFAM" id="SSF51971">
    <property type="entry name" value="Nucleotide-binding domain"/>
    <property type="match status" value="1"/>
</dbReference>
<accession>A0A923RSB7</accession>
<proteinExistence type="inferred from homology"/>
<reference evidence="7" key="1">
    <citation type="submission" date="2020-08" db="EMBL/GenBank/DDBJ databases">
        <title>Genome public.</title>
        <authorList>
            <person name="Liu C."/>
            <person name="Sun Q."/>
        </authorList>
    </citation>
    <scope>NUCLEOTIDE SEQUENCE</scope>
    <source>
        <strain evidence="7">NSJ-55</strain>
    </source>
</reference>